<dbReference type="GeneID" id="79949393"/>
<name>A0AAF0JM46_9EURY</name>
<evidence type="ECO:0000313" key="1">
    <source>
        <dbReference type="EMBL" id="WFN37434.1"/>
    </source>
</evidence>
<organism evidence="1 2">
    <name type="scientific">Methanomicrobium antiquum</name>
    <dbReference type="NCBI Taxonomy" id="487686"/>
    <lineage>
        <taxon>Archaea</taxon>
        <taxon>Methanobacteriati</taxon>
        <taxon>Methanobacteriota</taxon>
        <taxon>Stenosarchaea group</taxon>
        <taxon>Methanomicrobia</taxon>
        <taxon>Methanomicrobiales</taxon>
        <taxon>Methanomicrobiaceae</taxon>
        <taxon>Methanomicrobium</taxon>
    </lineage>
</organism>
<dbReference type="RefSeq" id="WP_278100273.1">
    <property type="nucleotide sequence ID" value="NZ_CP091092.1"/>
</dbReference>
<accession>A0AAF0JM46</accession>
<dbReference type="AlphaFoldDB" id="A0AAF0JM46"/>
<dbReference type="EMBL" id="CP091092">
    <property type="protein sequence ID" value="WFN37434.1"/>
    <property type="molecule type" value="Genomic_DNA"/>
</dbReference>
<reference evidence="1" key="1">
    <citation type="submission" date="2022-01" db="EMBL/GenBank/DDBJ databases">
        <title>Complete genome of Methanomicrobium antiquum DSM 21220.</title>
        <authorList>
            <person name="Chen S.-C."/>
            <person name="You Y.-T."/>
            <person name="Zhou Y.-Z."/>
            <person name="Lai M.-C."/>
        </authorList>
    </citation>
    <scope>NUCLEOTIDE SEQUENCE</scope>
    <source>
        <strain evidence="1">DSM 21220</strain>
    </source>
</reference>
<proteinExistence type="predicted"/>
<keyword evidence="2" id="KW-1185">Reference proteome</keyword>
<dbReference type="Proteomes" id="UP001218895">
    <property type="component" value="Chromosome"/>
</dbReference>
<sequence length="65" mass="7909">MDEQFNLQNKYLYNKYLHKLTKTVFLKSEIISGQYITELEQKRNKLRMIKEGMMQELLTGRIRLV</sequence>
<protein>
    <submittedName>
        <fullName evidence="1">Uncharacterized protein</fullName>
    </submittedName>
</protein>
<dbReference type="KEGG" id="manq:L1994_03320"/>
<dbReference type="Gene3D" id="1.10.287.1120">
    <property type="entry name" value="Bipartite methylase S protein"/>
    <property type="match status" value="1"/>
</dbReference>
<gene>
    <name evidence="1" type="ORF">L1994_03320</name>
</gene>
<evidence type="ECO:0000313" key="2">
    <source>
        <dbReference type="Proteomes" id="UP001218895"/>
    </source>
</evidence>